<dbReference type="HOGENOM" id="CLU_039613_6_4_6"/>
<dbReference type="InterPro" id="IPR036388">
    <property type="entry name" value="WH-like_DNA-bd_sf"/>
</dbReference>
<dbReference type="GO" id="GO:0003677">
    <property type="term" value="F:DNA binding"/>
    <property type="evidence" value="ECO:0007669"/>
    <property type="project" value="UniProtKB-KW"/>
</dbReference>
<evidence type="ECO:0000256" key="3">
    <source>
        <dbReference type="ARBA" id="ARBA00023125"/>
    </source>
</evidence>
<dbReference type="AlphaFoldDB" id="A0A0H2X3J0"/>
<reference evidence="6 7" key="1">
    <citation type="journal article" date="2005" name="Genome Res.">
        <title>Comparative and functional genomic analyses of the pathogenicity of phytopathogen Xanthomonas campestris pv. campestris.</title>
        <authorList>
            <person name="Qian W."/>
            <person name="Jia Y."/>
            <person name="Ren S.X."/>
            <person name="He Y.Q."/>
            <person name="Feng J.X."/>
            <person name="Lu L.F."/>
            <person name="Sun Q."/>
            <person name="Ying G."/>
            <person name="Tang D.J."/>
            <person name="Tang H."/>
            <person name="Wu W."/>
            <person name="Hao P."/>
            <person name="Wang L."/>
            <person name="Jiang B.L."/>
            <person name="Zeng S."/>
            <person name="Gu W.Y."/>
            <person name="Lu G."/>
            <person name="Rong L."/>
            <person name="Tian Y."/>
            <person name="Yao Z."/>
            <person name="Fu G."/>
            <person name="Chen B."/>
            <person name="Fang R."/>
            <person name="Qiang B."/>
            <person name="Chen Z."/>
            <person name="Zhao G.P."/>
            <person name="Tang J.L."/>
            <person name="He C."/>
        </authorList>
    </citation>
    <scope>NUCLEOTIDE SEQUENCE [LARGE SCALE GENOMIC DNA]</scope>
    <source>
        <strain evidence="6 7">8004</strain>
    </source>
</reference>
<sequence>MLTLRQLEFAVAVADEGGFTAAARRCNTVQSALSHQVAKIEELLGARLFERGTRQVRPTAAGEVFLHNARQTLRAAERLHEEMAQALGTVRGRLTLGQISSLTTVQVPALLHRFRSAHAHVDVHLRTAMSDALLHDLREGRLDLALVGVGPQVVVPEQRLLLHEEALALIVAPGHRFASRKRVALAELDDEPMAGLIPGAGVRGIIDAAFDQAGLHQRLQYEVTHADLVRELVAAGLGVGIVPQTMAGAMRGVVALALKEHFRFLTYAVWRPDPTPATRAFITLLRAQVEQQRPARRPVR</sequence>
<dbReference type="Proteomes" id="UP000000420">
    <property type="component" value="Chromosome"/>
</dbReference>
<dbReference type="EMBL" id="CP000050">
    <property type="protein sequence ID" value="AAY47587.1"/>
    <property type="molecule type" value="Genomic_DNA"/>
</dbReference>
<evidence type="ECO:0000259" key="5">
    <source>
        <dbReference type="PROSITE" id="PS50931"/>
    </source>
</evidence>
<dbReference type="SUPFAM" id="SSF46785">
    <property type="entry name" value="Winged helix' DNA-binding domain"/>
    <property type="match status" value="1"/>
</dbReference>
<dbReference type="PANTHER" id="PTHR30346">
    <property type="entry name" value="TRANSCRIPTIONAL DUAL REGULATOR HCAR-RELATED"/>
    <property type="match status" value="1"/>
</dbReference>
<dbReference type="PANTHER" id="PTHR30346:SF30">
    <property type="entry name" value="SMALL NEUTRAL PROTEASE REGULATORY PROTEIN"/>
    <property type="match status" value="1"/>
</dbReference>
<dbReference type="Pfam" id="PF03466">
    <property type="entry name" value="LysR_substrate"/>
    <property type="match status" value="1"/>
</dbReference>
<comment type="similarity">
    <text evidence="1">Belongs to the LysR transcriptional regulatory family.</text>
</comment>
<protein>
    <submittedName>
        <fullName evidence="6">Transcriptional regulator lysR family</fullName>
    </submittedName>
</protein>
<dbReference type="GO" id="GO:0032993">
    <property type="term" value="C:protein-DNA complex"/>
    <property type="evidence" value="ECO:0007669"/>
    <property type="project" value="TreeGrafter"/>
</dbReference>
<accession>A0A0H2X3J0</accession>
<evidence type="ECO:0000313" key="7">
    <source>
        <dbReference type="Proteomes" id="UP000000420"/>
    </source>
</evidence>
<dbReference type="RefSeq" id="WP_011035743.1">
    <property type="nucleotide sequence ID" value="NC_007086.1"/>
</dbReference>
<proteinExistence type="inferred from homology"/>
<name>A0A0H2X3J0_XANC8</name>
<evidence type="ECO:0000313" key="6">
    <source>
        <dbReference type="EMBL" id="AAY47587.1"/>
    </source>
</evidence>
<dbReference type="Gene3D" id="1.10.10.10">
    <property type="entry name" value="Winged helix-like DNA-binding domain superfamily/Winged helix DNA-binding domain"/>
    <property type="match status" value="1"/>
</dbReference>
<dbReference type="CDD" id="cd08436">
    <property type="entry name" value="PBP2_LTTR_like_3"/>
    <property type="match status" value="1"/>
</dbReference>
<evidence type="ECO:0000256" key="4">
    <source>
        <dbReference type="ARBA" id="ARBA00023163"/>
    </source>
</evidence>
<dbReference type="SUPFAM" id="SSF53850">
    <property type="entry name" value="Periplasmic binding protein-like II"/>
    <property type="match status" value="1"/>
</dbReference>
<dbReference type="InterPro" id="IPR036390">
    <property type="entry name" value="WH_DNA-bd_sf"/>
</dbReference>
<dbReference type="InterPro" id="IPR000847">
    <property type="entry name" value="LysR_HTH_N"/>
</dbReference>
<dbReference type="Gene3D" id="3.40.190.290">
    <property type="match status" value="1"/>
</dbReference>
<dbReference type="PROSITE" id="PS50931">
    <property type="entry name" value="HTH_LYSR"/>
    <property type="match status" value="1"/>
</dbReference>
<dbReference type="GO" id="GO:0003700">
    <property type="term" value="F:DNA-binding transcription factor activity"/>
    <property type="evidence" value="ECO:0007669"/>
    <property type="project" value="InterPro"/>
</dbReference>
<gene>
    <name evidence="6" type="ordered locus">XC_0506</name>
</gene>
<keyword evidence="2" id="KW-0805">Transcription regulation</keyword>
<evidence type="ECO:0000256" key="2">
    <source>
        <dbReference type="ARBA" id="ARBA00023015"/>
    </source>
</evidence>
<dbReference type="InterPro" id="IPR005119">
    <property type="entry name" value="LysR_subst-bd"/>
</dbReference>
<keyword evidence="3" id="KW-0238">DNA-binding</keyword>
<organism evidence="6 7">
    <name type="scientific">Xanthomonas campestris pv. campestris (strain 8004)</name>
    <dbReference type="NCBI Taxonomy" id="314565"/>
    <lineage>
        <taxon>Bacteria</taxon>
        <taxon>Pseudomonadati</taxon>
        <taxon>Pseudomonadota</taxon>
        <taxon>Gammaproteobacteria</taxon>
        <taxon>Lysobacterales</taxon>
        <taxon>Lysobacteraceae</taxon>
        <taxon>Xanthomonas</taxon>
    </lineage>
</organism>
<dbReference type="FunFam" id="1.10.10.10:FF:000001">
    <property type="entry name" value="LysR family transcriptional regulator"/>
    <property type="match status" value="1"/>
</dbReference>
<dbReference type="Pfam" id="PF00126">
    <property type="entry name" value="HTH_1"/>
    <property type="match status" value="1"/>
</dbReference>
<dbReference type="KEGG" id="xcb:XC_0506"/>
<feature type="domain" description="HTH lysR-type" evidence="5">
    <location>
        <begin position="2"/>
        <end position="59"/>
    </location>
</feature>
<evidence type="ECO:0000256" key="1">
    <source>
        <dbReference type="ARBA" id="ARBA00009437"/>
    </source>
</evidence>
<keyword evidence="4" id="KW-0804">Transcription</keyword>
<dbReference type="PRINTS" id="PR00039">
    <property type="entry name" value="HTHLYSR"/>
</dbReference>